<dbReference type="EMBL" id="WJBH02000187">
    <property type="protein sequence ID" value="KAI9550085.1"/>
    <property type="molecule type" value="Genomic_DNA"/>
</dbReference>
<feature type="domain" description="TonB-dependent receptor plug" evidence="1">
    <location>
        <begin position="143"/>
        <end position="240"/>
    </location>
</feature>
<accession>A0AAD5KUZ9</accession>
<name>A0AAD5KUZ9_9CRUS</name>
<evidence type="ECO:0000313" key="3">
    <source>
        <dbReference type="Proteomes" id="UP000820818"/>
    </source>
</evidence>
<comment type="caution">
    <text evidence="2">The sequence shown here is derived from an EMBL/GenBank/DDBJ whole genome shotgun (WGS) entry which is preliminary data.</text>
</comment>
<sequence length="327" mass="35086">MSLDRFSYPVEKSLMQKGVLKDSKGKPVPGQVIAFVNDFEGMIDLEADAKGEFVLEEMEFYGPMKLAIQGTDKKGKPVSNVELVEALPAPIALPAGASFPKTKTVSESIRPKVAEDPATELKEVVEEAAIKTTRAIYGTPDYVVKGEKLFVSGNTTDLVTSLSGSIPGMRVTTAGITGGVQIRLRGGATSVGSSMEPIVMVNGAVMVSSTAADNLRNINPLNIDRIEVVSRTVSMLGDQGRNGVIAVYLKEGVSEQTNLPSANPAGVSNFTIEGYQPQIPFYQIDYAQEADSELVDQRQTIYWNPYLVTDATAKFKSASIPMTLLAL</sequence>
<dbReference type="Pfam" id="PF07715">
    <property type="entry name" value="Plug"/>
    <property type="match status" value="1"/>
</dbReference>
<proteinExistence type="predicted"/>
<protein>
    <recommendedName>
        <fullName evidence="1">TonB-dependent receptor plug domain-containing protein</fullName>
    </recommendedName>
</protein>
<dbReference type="Gene3D" id="2.170.130.10">
    <property type="entry name" value="TonB-dependent receptor, plug domain"/>
    <property type="match status" value="1"/>
</dbReference>
<dbReference type="InterPro" id="IPR012910">
    <property type="entry name" value="Plug_dom"/>
</dbReference>
<organism evidence="2 3">
    <name type="scientific">Daphnia sinensis</name>
    <dbReference type="NCBI Taxonomy" id="1820382"/>
    <lineage>
        <taxon>Eukaryota</taxon>
        <taxon>Metazoa</taxon>
        <taxon>Ecdysozoa</taxon>
        <taxon>Arthropoda</taxon>
        <taxon>Crustacea</taxon>
        <taxon>Branchiopoda</taxon>
        <taxon>Diplostraca</taxon>
        <taxon>Cladocera</taxon>
        <taxon>Anomopoda</taxon>
        <taxon>Daphniidae</taxon>
        <taxon>Daphnia</taxon>
        <taxon>Daphnia similis group</taxon>
    </lineage>
</organism>
<reference evidence="2" key="1">
    <citation type="submission" date="2022-05" db="EMBL/GenBank/DDBJ databases">
        <title>A multi-omics perspective on studying reproductive biology in Daphnia sinensis.</title>
        <authorList>
            <person name="Jia J."/>
        </authorList>
    </citation>
    <scope>NUCLEOTIDE SEQUENCE</scope>
    <source>
        <strain evidence="2">WSL</strain>
    </source>
</reference>
<dbReference type="SUPFAM" id="SSF56935">
    <property type="entry name" value="Porins"/>
    <property type="match status" value="1"/>
</dbReference>
<keyword evidence="3" id="KW-1185">Reference proteome</keyword>
<dbReference type="InterPro" id="IPR037066">
    <property type="entry name" value="Plug_dom_sf"/>
</dbReference>
<evidence type="ECO:0000259" key="1">
    <source>
        <dbReference type="Pfam" id="PF07715"/>
    </source>
</evidence>
<evidence type="ECO:0000313" key="2">
    <source>
        <dbReference type="EMBL" id="KAI9550085.1"/>
    </source>
</evidence>
<dbReference type="Proteomes" id="UP000820818">
    <property type="component" value="Unassembled WGS sequence"/>
</dbReference>
<dbReference type="AlphaFoldDB" id="A0AAD5KUZ9"/>
<gene>
    <name evidence="2" type="ORF">GHT06_004979</name>
</gene>